<dbReference type="KEGG" id="mbr:MONBRDRAFT_2178"/>
<evidence type="ECO:0000256" key="11">
    <source>
        <dbReference type="PIRSR" id="PIRSR000615-2"/>
    </source>
</evidence>
<dbReference type="GO" id="GO:0005886">
    <property type="term" value="C:plasma membrane"/>
    <property type="evidence" value="ECO:0000318"/>
    <property type="project" value="GO_Central"/>
</dbReference>
<dbReference type="Pfam" id="PF07714">
    <property type="entry name" value="PK_Tyr_Ser-Thr"/>
    <property type="match status" value="1"/>
</dbReference>
<accession>A9UQ73</accession>
<dbReference type="CDD" id="cd00192">
    <property type="entry name" value="PTKc"/>
    <property type="match status" value="1"/>
</dbReference>
<dbReference type="PROSITE" id="PS00107">
    <property type="entry name" value="PROTEIN_KINASE_ATP"/>
    <property type="match status" value="1"/>
</dbReference>
<dbReference type="AlphaFoldDB" id="A9UQ73"/>
<keyword evidence="2" id="KW-0812">Transmembrane</keyword>
<evidence type="ECO:0000259" key="14">
    <source>
        <dbReference type="PROSITE" id="PS50011"/>
    </source>
</evidence>
<dbReference type="InterPro" id="IPR000719">
    <property type="entry name" value="Prot_kinase_dom"/>
</dbReference>
<keyword evidence="12" id="KW-0460">Magnesium</keyword>
<evidence type="ECO:0000256" key="2">
    <source>
        <dbReference type="ARBA" id="ARBA00022692"/>
    </source>
</evidence>
<evidence type="ECO:0000256" key="1">
    <source>
        <dbReference type="ARBA" id="ARBA00004479"/>
    </source>
</evidence>
<dbReference type="PROSITE" id="PS00109">
    <property type="entry name" value="PROTEIN_KINASE_TYR"/>
    <property type="match status" value="1"/>
</dbReference>
<evidence type="ECO:0000256" key="5">
    <source>
        <dbReference type="ARBA" id="ARBA00022741"/>
    </source>
</evidence>
<keyword evidence="12" id="KW-0479">Metal-binding</keyword>
<dbReference type="Gene3D" id="1.10.510.10">
    <property type="entry name" value="Transferase(Phosphotransferase) domain 1"/>
    <property type="match status" value="1"/>
</dbReference>
<proteinExistence type="predicted"/>
<keyword evidence="3" id="KW-0732">Signal</keyword>
<dbReference type="GeneID" id="5887820"/>
<feature type="non-terminal residue" evidence="15">
    <location>
        <position position="1"/>
    </location>
</feature>
<comment type="catalytic activity">
    <reaction evidence="9">
        <text>L-tyrosyl-[protein] + ATP = O-phospho-L-tyrosyl-[protein] + ADP + H(+)</text>
        <dbReference type="Rhea" id="RHEA:10596"/>
        <dbReference type="Rhea" id="RHEA-COMP:10136"/>
        <dbReference type="Rhea" id="RHEA-COMP:20101"/>
        <dbReference type="ChEBI" id="CHEBI:15378"/>
        <dbReference type="ChEBI" id="CHEBI:30616"/>
        <dbReference type="ChEBI" id="CHEBI:46858"/>
        <dbReference type="ChEBI" id="CHEBI:61978"/>
        <dbReference type="ChEBI" id="CHEBI:456216"/>
        <dbReference type="EC" id="2.7.10.1"/>
    </reaction>
</comment>
<protein>
    <recommendedName>
        <fullName evidence="14">Protein kinase domain-containing protein</fullName>
    </recommendedName>
</protein>
<dbReference type="PANTHER" id="PTHR24416">
    <property type="entry name" value="TYROSINE-PROTEIN KINASE RECEPTOR"/>
    <property type="match status" value="1"/>
</dbReference>
<feature type="binding site" evidence="13">
    <location>
        <position position="47"/>
    </location>
    <ligand>
        <name>ATP</name>
        <dbReference type="ChEBI" id="CHEBI:30616"/>
    </ligand>
</feature>
<dbReference type="PANTHER" id="PTHR24416:SF525">
    <property type="entry name" value="INSULIN-LIKE RECEPTOR"/>
    <property type="match status" value="1"/>
</dbReference>
<evidence type="ECO:0000256" key="4">
    <source>
        <dbReference type="ARBA" id="ARBA00022737"/>
    </source>
</evidence>
<dbReference type="GO" id="GO:0004713">
    <property type="term" value="F:protein tyrosine kinase activity"/>
    <property type="evidence" value="ECO:0000318"/>
    <property type="project" value="GO_Central"/>
</dbReference>
<dbReference type="PIRSF" id="PIRSF000615">
    <property type="entry name" value="TyrPK_CSF1-R"/>
    <property type="match status" value="1"/>
</dbReference>
<evidence type="ECO:0000256" key="3">
    <source>
        <dbReference type="ARBA" id="ARBA00022729"/>
    </source>
</evidence>
<feature type="binding site" evidence="12">
    <location>
        <position position="152"/>
    </location>
    <ligand>
        <name>Mg(2+)</name>
        <dbReference type="ChEBI" id="CHEBI:18420"/>
    </ligand>
</feature>
<dbReference type="STRING" id="81824.A9UQ73"/>
<evidence type="ECO:0000313" key="15">
    <source>
        <dbReference type="EMBL" id="EDQ92546.1"/>
    </source>
</evidence>
<dbReference type="GO" id="GO:0005524">
    <property type="term" value="F:ATP binding"/>
    <property type="evidence" value="ECO:0007669"/>
    <property type="project" value="UniProtKB-UniRule"/>
</dbReference>
<evidence type="ECO:0000256" key="10">
    <source>
        <dbReference type="PIRSR" id="PIRSR000615-1"/>
    </source>
</evidence>
<dbReference type="InParanoid" id="A9UQ73"/>
<evidence type="ECO:0000256" key="8">
    <source>
        <dbReference type="ARBA" id="ARBA00023136"/>
    </source>
</evidence>
<dbReference type="GO" id="GO:0004714">
    <property type="term" value="F:transmembrane receptor protein tyrosine kinase activity"/>
    <property type="evidence" value="ECO:0007669"/>
    <property type="project" value="UniProtKB-EC"/>
</dbReference>
<evidence type="ECO:0000313" key="16">
    <source>
        <dbReference type="Proteomes" id="UP000001357"/>
    </source>
</evidence>
<keyword evidence="4" id="KW-0677">Repeat</keyword>
<dbReference type="InterPro" id="IPR017441">
    <property type="entry name" value="Protein_kinase_ATP_BS"/>
</dbReference>
<dbReference type="FunFam" id="1.10.510.10:FF:002898">
    <property type="entry name" value="Uncharacterized protein"/>
    <property type="match status" value="1"/>
</dbReference>
<keyword evidence="8" id="KW-0472">Membrane</keyword>
<evidence type="ECO:0000256" key="13">
    <source>
        <dbReference type="PROSITE-ProRule" id="PRU10141"/>
    </source>
</evidence>
<dbReference type="OMA" id="CRIELFR"/>
<dbReference type="EMBL" id="CH991543">
    <property type="protein sequence ID" value="EDQ92546.1"/>
    <property type="molecule type" value="Genomic_DNA"/>
</dbReference>
<evidence type="ECO:0000256" key="9">
    <source>
        <dbReference type="ARBA" id="ARBA00051243"/>
    </source>
</evidence>
<comment type="subcellular location">
    <subcellularLocation>
        <location evidence="1">Membrane</location>
        <topology evidence="1">Single-pass type I membrane protein</topology>
    </subcellularLocation>
</comment>
<dbReference type="RefSeq" id="XP_001742308.1">
    <property type="nucleotide sequence ID" value="XM_001742256.1"/>
</dbReference>
<keyword evidence="7" id="KW-1133">Transmembrane helix</keyword>
<dbReference type="Proteomes" id="UP000001357">
    <property type="component" value="Unassembled WGS sequence"/>
</dbReference>
<reference evidence="15 16" key="1">
    <citation type="journal article" date="2008" name="Nature">
        <title>The genome of the choanoflagellate Monosiga brevicollis and the origin of metazoans.</title>
        <authorList>
            <consortium name="JGI Sequencing"/>
            <person name="King N."/>
            <person name="Westbrook M.J."/>
            <person name="Young S.L."/>
            <person name="Kuo A."/>
            <person name="Abedin M."/>
            <person name="Chapman J."/>
            <person name="Fairclough S."/>
            <person name="Hellsten U."/>
            <person name="Isogai Y."/>
            <person name="Letunic I."/>
            <person name="Marr M."/>
            <person name="Pincus D."/>
            <person name="Putnam N."/>
            <person name="Rokas A."/>
            <person name="Wright K.J."/>
            <person name="Zuzow R."/>
            <person name="Dirks W."/>
            <person name="Good M."/>
            <person name="Goodstein D."/>
            <person name="Lemons D."/>
            <person name="Li W."/>
            <person name="Lyons J.B."/>
            <person name="Morris A."/>
            <person name="Nichols S."/>
            <person name="Richter D.J."/>
            <person name="Salamov A."/>
            <person name="Bork P."/>
            <person name="Lim W.A."/>
            <person name="Manning G."/>
            <person name="Miller W.T."/>
            <person name="McGinnis W."/>
            <person name="Shapiro H."/>
            <person name="Tjian R."/>
            <person name="Grigoriev I.V."/>
            <person name="Rokhsar D."/>
        </authorList>
    </citation>
    <scope>NUCLEOTIDE SEQUENCE [LARGE SCALE GENOMIC DNA]</scope>
    <source>
        <strain evidence="16">MX1 / ATCC 50154</strain>
    </source>
</reference>
<sequence>PQPDQWEYDRQQLFFKGHLGEGQFGTVSRARALDIRDQVGEVDVAVKQCGSRKSGTTDSISVENMYRFVKEANVMKRFDHRNVLRLLGVCLQEEPLYVITELMEKGDLLSYLRTAAKSLTTRQLTAMSSDVAEGMSYLHSLQFVHGDLACRNCLVNANGVVKIADFGLSKDASYKGYYARNANDTTPVPIRWMSPETLIYGRFTLAGDVWAMGIVLFEIFSHGQLPYAGIGNQQILHQVEKGYRLTAPKSMSEGVAQLMNECWLAEAEMRPSMRDVSQ</sequence>
<dbReference type="PROSITE" id="PS50011">
    <property type="entry name" value="PROTEIN_KINASE_DOM"/>
    <property type="match status" value="1"/>
</dbReference>
<keyword evidence="5 11" id="KW-0547">Nucleotide-binding</keyword>
<dbReference type="GO" id="GO:0046872">
    <property type="term" value="F:metal ion binding"/>
    <property type="evidence" value="ECO:0007669"/>
    <property type="project" value="UniProtKB-KW"/>
</dbReference>
<dbReference type="eggNOG" id="KOG0194">
    <property type="taxonomic scope" value="Eukaryota"/>
</dbReference>
<evidence type="ECO:0000256" key="7">
    <source>
        <dbReference type="ARBA" id="ARBA00022989"/>
    </source>
</evidence>
<dbReference type="SUPFAM" id="SSF56112">
    <property type="entry name" value="Protein kinase-like (PK-like)"/>
    <property type="match status" value="1"/>
</dbReference>
<gene>
    <name evidence="15" type="ORF">MONBRDRAFT_2178</name>
</gene>
<feature type="non-terminal residue" evidence="15">
    <location>
        <position position="278"/>
    </location>
</feature>
<dbReference type="InterPro" id="IPR008266">
    <property type="entry name" value="Tyr_kinase_AS"/>
</dbReference>
<dbReference type="InterPro" id="IPR011009">
    <property type="entry name" value="Kinase-like_dom_sf"/>
</dbReference>
<dbReference type="PRINTS" id="PR00109">
    <property type="entry name" value="TYRKINASE"/>
</dbReference>
<feature type="binding site" evidence="12">
    <location>
        <position position="165"/>
    </location>
    <ligand>
        <name>Mg(2+)</name>
        <dbReference type="ChEBI" id="CHEBI:18420"/>
    </ligand>
</feature>
<dbReference type="InterPro" id="IPR001245">
    <property type="entry name" value="Ser-Thr/Tyr_kinase_cat_dom"/>
</dbReference>
<organism evidence="15 16">
    <name type="scientific">Monosiga brevicollis</name>
    <name type="common">Choanoflagellate</name>
    <dbReference type="NCBI Taxonomy" id="81824"/>
    <lineage>
        <taxon>Eukaryota</taxon>
        <taxon>Choanoflagellata</taxon>
        <taxon>Craspedida</taxon>
        <taxon>Salpingoecidae</taxon>
        <taxon>Monosiga</taxon>
    </lineage>
</organism>
<keyword evidence="16" id="KW-1185">Reference proteome</keyword>
<feature type="binding site" evidence="11">
    <location>
        <position position="151"/>
    </location>
    <ligand>
        <name>ATP</name>
        <dbReference type="ChEBI" id="CHEBI:30616"/>
    </ligand>
</feature>
<evidence type="ECO:0000256" key="6">
    <source>
        <dbReference type="ARBA" id="ARBA00022840"/>
    </source>
</evidence>
<name>A9UQ73_MONBE</name>
<feature type="domain" description="Protein kinase" evidence="14">
    <location>
        <begin position="13"/>
        <end position="278"/>
    </location>
</feature>
<evidence type="ECO:0000256" key="12">
    <source>
        <dbReference type="PIRSR" id="PIRSR000615-3"/>
    </source>
</evidence>
<dbReference type="InterPro" id="IPR050122">
    <property type="entry name" value="RTK"/>
</dbReference>
<keyword evidence="6 11" id="KW-0067">ATP-binding</keyword>
<feature type="active site" description="Proton acceptor" evidence="10">
    <location>
        <position position="147"/>
    </location>
</feature>